<evidence type="ECO:0000313" key="2">
    <source>
        <dbReference type="EMBL" id="GGI13707.1"/>
    </source>
</evidence>
<evidence type="ECO:0000256" key="1">
    <source>
        <dbReference type="SAM" id="Phobius"/>
    </source>
</evidence>
<keyword evidence="1" id="KW-0472">Membrane</keyword>
<organism evidence="2 3">
    <name type="scientific">Gottfriedia solisilvae</name>
    <dbReference type="NCBI Taxonomy" id="1516104"/>
    <lineage>
        <taxon>Bacteria</taxon>
        <taxon>Bacillati</taxon>
        <taxon>Bacillota</taxon>
        <taxon>Bacilli</taxon>
        <taxon>Bacillales</taxon>
        <taxon>Bacillaceae</taxon>
        <taxon>Gottfriedia</taxon>
    </lineage>
</organism>
<feature type="transmembrane region" description="Helical" evidence="1">
    <location>
        <begin position="120"/>
        <end position="141"/>
    </location>
</feature>
<keyword evidence="1" id="KW-0812">Transmembrane</keyword>
<feature type="transmembrane region" description="Helical" evidence="1">
    <location>
        <begin position="64"/>
        <end position="82"/>
    </location>
</feature>
<dbReference type="RefSeq" id="WP_087998303.1">
    <property type="nucleotide sequence ID" value="NZ_BMHB01000001.1"/>
</dbReference>
<dbReference type="Proteomes" id="UP000626244">
    <property type="component" value="Unassembled WGS sequence"/>
</dbReference>
<comment type="caution">
    <text evidence="2">The sequence shown here is derived from an EMBL/GenBank/DDBJ whole genome shotgun (WGS) entry which is preliminary data.</text>
</comment>
<gene>
    <name evidence="2" type="ORF">GCM10007380_19260</name>
</gene>
<protein>
    <submittedName>
        <fullName evidence="2">Uncharacterized protein</fullName>
    </submittedName>
</protein>
<keyword evidence="1" id="KW-1133">Transmembrane helix</keyword>
<accession>A0A8J3AG00</accession>
<feature type="transmembrane region" description="Helical" evidence="1">
    <location>
        <begin position="6"/>
        <end position="22"/>
    </location>
</feature>
<dbReference type="AlphaFoldDB" id="A0A8J3AG00"/>
<feature type="transmembrane region" description="Helical" evidence="1">
    <location>
        <begin position="27"/>
        <end position="49"/>
    </location>
</feature>
<dbReference type="EMBL" id="BMHB01000001">
    <property type="protein sequence ID" value="GGI13707.1"/>
    <property type="molecule type" value="Genomic_DNA"/>
</dbReference>
<keyword evidence="3" id="KW-1185">Reference proteome</keyword>
<name>A0A8J3AG00_9BACI</name>
<reference evidence="3" key="1">
    <citation type="journal article" date="2019" name="Int. J. Syst. Evol. Microbiol.">
        <title>The Global Catalogue of Microorganisms (GCM) 10K type strain sequencing project: providing services to taxonomists for standard genome sequencing and annotation.</title>
        <authorList>
            <consortium name="The Broad Institute Genomics Platform"/>
            <consortium name="The Broad Institute Genome Sequencing Center for Infectious Disease"/>
            <person name="Wu L."/>
            <person name="Ma J."/>
        </authorList>
    </citation>
    <scope>NUCLEOTIDE SEQUENCE [LARGE SCALE GENOMIC DNA]</scope>
    <source>
        <strain evidence="3">CGMCC 1.14993</strain>
    </source>
</reference>
<proteinExistence type="predicted"/>
<dbReference type="OrthoDB" id="1913203at2"/>
<feature type="transmembrane region" description="Helical" evidence="1">
    <location>
        <begin position="89"/>
        <end position="108"/>
    </location>
</feature>
<sequence length="148" mass="17537">MALNWIVGFVIPWIIFIFHLNLKDKTLLVLIAPFGTFLAYTINDIGIYFELWKVQPFDHPLSEMPFNIGLYPVFGCYLIYFIKKYKHPYVFIIVLSLLTTGLEYGYLIAENVNYGNGWSIYWTILSYVIPFTIAYWFYLYLKKLNITN</sequence>
<evidence type="ECO:0000313" key="3">
    <source>
        <dbReference type="Proteomes" id="UP000626244"/>
    </source>
</evidence>